<dbReference type="PROSITE" id="PS51318">
    <property type="entry name" value="TAT"/>
    <property type="match status" value="1"/>
</dbReference>
<keyword evidence="2" id="KW-0413">Isomerase</keyword>
<dbReference type="InterPro" id="IPR013022">
    <property type="entry name" value="Xyl_isomerase-like_TIM-brl"/>
</dbReference>
<evidence type="ECO:0000313" key="3">
    <source>
        <dbReference type="Proteomes" id="UP000182427"/>
    </source>
</evidence>
<accession>A0A1G7QUV5</accession>
<dbReference type="Gene3D" id="3.20.20.150">
    <property type="entry name" value="Divalent-metal-dependent TIM barrel enzymes"/>
    <property type="match status" value="1"/>
</dbReference>
<feature type="domain" description="Xylose isomerase-like TIM barrel" evidence="1">
    <location>
        <begin position="136"/>
        <end position="262"/>
    </location>
</feature>
<dbReference type="SUPFAM" id="SSF51658">
    <property type="entry name" value="Xylose isomerase-like"/>
    <property type="match status" value="1"/>
</dbReference>
<dbReference type="EMBL" id="LT629690">
    <property type="protein sequence ID" value="SDG02244.1"/>
    <property type="molecule type" value="Genomic_DNA"/>
</dbReference>
<protein>
    <submittedName>
        <fullName evidence="2">Sugar phosphate isomerase/epimerase</fullName>
    </submittedName>
</protein>
<dbReference type="OrthoDB" id="109885at2"/>
<dbReference type="Pfam" id="PF01261">
    <property type="entry name" value="AP_endonuc_2"/>
    <property type="match status" value="1"/>
</dbReference>
<gene>
    <name evidence="2" type="ORF">SAMN05444167_4010</name>
</gene>
<dbReference type="InterPro" id="IPR036237">
    <property type="entry name" value="Xyl_isomerase-like_sf"/>
</dbReference>
<keyword evidence="3" id="KW-1185">Reference proteome</keyword>
<dbReference type="Proteomes" id="UP000182427">
    <property type="component" value="Chromosome I"/>
</dbReference>
<dbReference type="GO" id="GO:0016853">
    <property type="term" value="F:isomerase activity"/>
    <property type="evidence" value="ECO:0007669"/>
    <property type="project" value="UniProtKB-KW"/>
</dbReference>
<evidence type="ECO:0000313" key="2">
    <source>
        <dbReference type="EMBL" id="SDG02244.1"/>
    </source>
</evidence>
<dbReference type="PANTHER" id="PTHR12110:SF41">
    <property type="entry name" value="INOSOSE DEHYDRATASE"/>
    <property type="match status" value="1"/>
</dbReference>
<proteinExistence type="predicted"/>
<dbReference type="PANTHER" id="PTHR12110">
    <property type="entry name" value="HYDROXYPYRUVATE ISOMERASE"/>
    <property type="match status" value="1"/>
</dbReference>
<reference evidence="2 3" key="1">
    <citation type="submission" date="2016-10" db="EMBL/GenBank/DDBJ databases">
        <authorList>
            <person name="de Groot N.N."/>
        </authorList>
    </citation>
    <scope>NUCLEOTIDE SEQUENCE [LARGE SCALE GENOMIC DNA]</scope>
    <source>
        <strain evidence="2 3">GAS232</strain>
    </source>
</reference>
<evidence type="ECO:0000259" key="1">
    <source>
        <dbReference type="Pfam" id="PF01261"/>
    </source>
</evidence>
<dbReference type="RefSeq" id="WP_083346708.1">
    <property type="nucleotide sequence ID" value="NZ_LT629690.1"/>
</dbReference>
<dbReference type="AlphaFoldDB" id="A0A1G7QUV5"/>
<dbReference type="InterPro" id="IPR006311">
    <property type="entry name" value="TAT_signal"/>
</dbReference>
<sequence length="283" mass="31453">MSHSTFTRRSALKGLGLAAAASATPRFLSAMALKPSPIRLGIASYTFREFKQPQQLVDFMHQLNLKNINLKDFHLPMGPLDEVKKNADWYRSQGLVITGGGTIYFQKDEDEDIKAKFDYAKAAGFPIIIGSPSHAALERVASFVKKYDIKLAIHNHGPEDKEWPSPQDILAKIGNLDKRVGFCVDVGHTMRAGKDVPETIKEVGSRLYCIHMKDLAEKDKKESQVAVGEGIMPVKQIFETLVKIKYPGCVDLEYEINGKDPMPGVTKSIATERKVLEEMGYSA</sequence>
<name>A0A1G7QUV5_9BACT</name>
<dbReference type="InterPro" id="IPR050312">
    <property type="entry name" value="IolE/XylAMocC-like"/>
</dbReference>
<organism evidence="2 3">
    <name type="scientific">Terriglobus roseus</name>
    <dbReference type="NCBI Taxonomy" id="392734"/>
    <lineage>
        <taxon>Bacteria</taxon>
        <taxon>Pseudomonadati</taxon>
        <taxon>Acidobacteriota</taxon>
        <taxon>Terriglobia</taxon>
        <taxon>Terriglobales</taxon>
        <taxon>Acidobacteriaceae</taxon>
        <taxon>Terriglobus</taxon>
    </lineage>
</organism>